<feature type="domain" description="BED-type" evidence="5">
    <location>
        <begin position="27"/>
        <end position="90"/>
    </location>
</feature>
<dbReference type="GO" id="GO:1990837">
    <property type="term" value="F:sequence-specific double-stranded DNA binding"/>
    <property type="evidence" value="ECO:0007669"/>
    <property type="project" value="TreeGrafter"/>
</dbReference>
<organism evidence="6">
    <name type="scientific">Glycine soja</name>
    <name type="common">Wild soybean</name>
    <dbReference type="NCBI Taxonomy" id="3848"/>
    <lineage>
        <taxon>Eukaryota</taxon>
        <taxon>Viridiplantae</taxon>
        <taxon>Streptophyta</taxon>
        <taxon>Embryophyta</taxon>
        <taxon>Tracheophyta</taxon>
        <taxon>Spermatophyta</taxon>
        <taxon>Magnoliopsida</taxon>
        <taxon>eudicotyledons</taxon>
        <taxon>Gunneridae</taxon>
        <taxon>Pentapetalae</taxon>
        <taxon>rosids</taxon>
        <taxon>fabids</taxon>
        <taxon>Fabales</taxon>
        <taxon>Fabaceae</taxon>
        <taxon>Papilionoideae</taxon>
        <taxon>50 kb inversion clade</taxon>
        <taxon>NPAAA clade</taxon>
        <taxon>indigoferoid/millettioid clade</taxon>
        <taxon>Phaseoleae</taxon>
        <taxon>Glycine</taxon>
        <taxon>Glycine subgen. Soja</taxon>
    </lineage>
</organism>
<dbReference type="EMBL" id="KN663228">
    <property type="protein sequence ID" value="KHN12262.1"/>
    <property type="molecule type" value="Genomic_DNA"/>
</dbReference>
<dbReference type="GO" id="GO:0008270">
    <property type="term" value="F:zinc ion binding"/>
    <property type="evidence" value="ECO:0007669"/>
    <property type="project" value="UniProtKB-KW"/>
</dbReference>
<accession>A0A0B2PXM9</accession>
<evidence type="ECO:0000259" key="5">
    <source>
        <dbReference type="PROSITE" id="PS50808"/>
    </source>
</evidence>
<dbReference type="InterPro" id="IPR003656">
    <property type="entry name" value="Znf_BED"/>
</dbReference>
<dbReference type="AlphaFoldDB" id="A0A0B2PXM9"/>
<dbReference type="InterPro" id="IPR036236">
    <property type="entry name" value="Znf_C2H2_sf"/>
</dbReference>
<gene>
    <name evidence="6" type="ORF">glysoja_026154</name>
</gene>
<evidence type="ECO:0000256" key="4">
    <source>
        <dbReference type="PROSITE-ProRule" id="PRU00027"/>
    </source>
</evidence>
<reference evidence="6" key="1">
    <citation type="submission" date="2014-07" db="EMBL/GenBank/DDBJ databases">
        <title>Identification of a novel salt tolerance gene in wild soybean by whole-genome sequencing.</title>
        <authorList>
            <person name="Lam H.-M."/>
            <person name="Qi X."/>
            <person name="Li M.-W."/>
            <person name="Liu X."/>
            <person name="Xie M."/>
            <person name="Ni M."/>
            <person name="Xu X."/>
        </authorList>
    </citation>
    <scope>NUCLEOTIDE SEQUENCE [LARGE SCALE GENOMIC DNA]</scope>
    <source>
        <tissue evidence="6">Root</tissue>
    </source>
</reference>
<evidence type="ECO:0000256" key="3">
    <source>
        <dbReference type="ARBA" id="ARBA00022833"/>
    </source>
</evidence>
<evidence type="ECO:0000256" key="1">
    <source>
        <dbReference type="ARBA" id="ARBA00022723"/>
    </source>
</evidence>
<dbReference type="GO" id="GO:0006357">
    <property type="term" value="P:regulation of transcription by RNA polymerase II"/>
    <property type="evidence" value="ECO:0007669"/>
    <property type="project" value="TreeGrafter"/>
</dbReference>
<dbReference type="PROSITE" id="PS50808">
    <property type="entry name" value="ZF_BED"/>
    <property type="match status" value="1"/>
</dbReference>
<sequence length="133" mass="15024">MDDHDDIDILASSTVGEMLPSRSIGHKNQSSAWDHFDKLPDPNPLFQAKCRHCGALIKYSSGTTAMHTHLDRCKKKSNIMSKRKKSYSSSMIITPSSSSMIDQEACLIALVKLFVALELSFRTIEHEAFREYF</sequence>
<keyword evidence="1" id="KW-0479">Metal-binding</keyword>
<dbReference type="Pfam" id="PF02892">
    <property type="entry name" value="zf-BED"/>
    <property type="match status" value="1"/>
</dbReference>
<proteinExistence type="predicted"/>
<dbReference type="PANTHER" id="PTHR34396">
    <property type="entry name" value="OS03G0264950 PROTEIN-RELATED"/>
    <property type="match status" value="1"/>
</dbReference>
<dbReference type="InterPro" id="IPR053031">
    <property type="entry name" value="Cuticle_assoc_protein"/>
</dbReference>
<name>A0A0B2PXM9_GLYSO</name>
<keyword evidence="3" id="KW-0862">Zinc</keyword>
<evidence type="ECO:0000313" key="6">
    <source>
        <dbReference type="EMBL" id="KHN12262.1"/>
    </source>
</evidence>
<dbReference type="PANTHER" id="PTHR34396:SF27">
    <property type="entry name" value="OS08G0208700 PROTEIN"/>
    <property type="match status" value="1"/>
</dbReference>
<dbReference type="SMART" id="SM00614">
    <property type="entry name" value="ZnF_BED"/>
    <property type="match status" value="1"/>
</dbReference>
<evidence type="ECO:0000256" key="2">
    <source>
        <dbReference type="ARBA" id="ARBA00022771"/>
    </source>
</evidence>
<dbReference type="SUPFAM" id="SSF57667">
    <property type="entry name" value="beta-beta-alpha zinc fingers"/>
    <property type="match status" value="1"/>
</dbReference>
<protein>
    <recommendedName>
        <fullName evidence="5">BED-type domain-containing protein</fullName>
    </recommendedName>
</protein>
<dbReference type="Proteomes" id="UP000053555">
    <property type="component" value="Unassembled WGS sequence"/>
</dbReference>
<keyword evidence="2 4" id="KW-0863">Zinc-finger</keyword>
<dbReference type="GO" id="GO:0005634">
    <property type="term" value="C:nucleus"/>
    <property type="evidence" value="ECO:0007669"/>
    <property type="project" value="TreeGrafter"/>
</dbReference>